<dbReference type="Proteomes" id="UP001494902">
    <property type="component" value="Unassembled WGS sequence"/>
</dbReference>
<feature type="compositionally biased region" description="Low complexity" evidence="1">
    <location>
        <begin position="91"/>
        <end position="111"/>
    </location>
</feature>
<keyword evidence="4" id="KW-1185">Reference proteome</keyword>
<reference evidence="3 4" key="1">
    <citation type="submission" date="2024-03" db="EMBL/GenBank/DDBJ databases">
        <title>Draft genome sequence of Pseudonocardia nematodicida JCM 31783.</title>
        <authorList>
            <person name="Butdee W."/>
            <person name="Duangmal K."/>
        </authorList>
    </citation>
    <scope>NUCLEOTIDE SEQUENCE [LARGE SCALE GENOMIC DNA]</scope>
    <source>
        <strain evidence="3 4">JCM 31783</strain>
    </source>
</reference>
<sequence length="349" mass="35239">MTGPNESRPHPAPRDGAAVPRPSPGPRHGFPEDSYQGGGYPDLRSSRPTERAAPAPNDDLYGGYGDPGRAGTRAAAEPAGTDGSGDGADAGAGRSSAASAGAYRYDGSASGPYGQDGSYGHDGSPARGGHSGDGAPAGFGGYDGAGGSASTEDASPMRYQGYGAPVESASPHRPWAQDPLDARAAYGEFGDPTSRGGTAIDGGPPYTVPPAQGYGATDEDDTPPRSRTAVVDPGPAAVPAQRAPADDRPRPATVAEAAAERFGPREQPTGPGPRASEGPARTAEPAGRVVPAAKDPTALTVLRVLTYVLVSLSCLVFLAAAVYWFVAWLDLRAALGGSSLFERPPMFGG</sequence>
<accession>A0ABV1KBR1</accession>
<gene>
    <name evidence="3" type="ORF">WIS52_15615</name>
</gene>
<keyword evidence="2" id="KW-0472">Membrane</keyword>
<organism evidence="3 4">
    <name type="scientific">Pseudonocardia nematodicida</name>
    <dbReference type="NCBI Taxonomy" id="1206997"/>
    <lineage>
        <taxon>Bacteria</taxon>
        <taxon>Bacillati</taxon>
        <taxon>Actinomycetota</taxon>
        <taxon>Actinomycetes</taxon>
        <taxon>Pseudonocardiales</taxon>
        <taxon>Pseudonocardiaceae</taxon>
        <taxon>Pseudonocardia</taxon>
    </lineage>
</organism>
<evidence type="ECO:0000256" key="2">
    <source>
        <dbReference type="SAM" id="Phobius"/>
    </source>
</evidence>
<name>A0ABV1KBR1_9PSEU</name>
<keyword evidence="2" id="KW-0812">Transmembrane</keyword>
<evidence type="ECO:0000256" key="1">
    <source>
        <dbReference type="SAM" id="MobiDB-lite"/>
    </source>
</evidence>
<feature type="region of interest" description="Disordered" evidence="1">
    <location>
        <begin position="1"/>
        <end position="289"/>
    </location>
</feature>
<dbReference type="RefSeq" id="WP_349298978.1">
    <property type="nucleotide sequence ID" value="NZ_JBEDNQ010000006.1"/>
</dbReference>
<feature type="transmembrane region" description="Helical" evidence="2">
    <location>
        <begin position="304"/>
        <end position="326"/>
    </location>
</feature>
<comment type="caution">
    <text evidence="3">The sequence shown here is derived from an EMBL/GenBank/DDBJ whole genome shotgun (WGS) entry which is preliminary data.</text>
</comment>
<keyword evidence="2" id="KW-1133">Transmembrane helix</keyword>
<evidence type="ECO:0000313" key="4">
    <source>
        <dbReference type="Proteomes" id="UP001494902"/>
    </source>
</evidence>
<feature type="compositionally biased region" description="Low complexity" evidence="1">
    <location>
        <begin position="229"/>
        <end position="240"/>
    </location>
</feature>
<feature type="compositionally biased region" description="Gly residues" evidence="1">
    <location>
        <begin position="129"/>
        <end position="147"/>
    </location>
</feature>
<proteinExistence type="predicted"/>
<dbReference type="EMBL" id="JBEDNQ010000006">
    <property type="protein sequence ID" value="MEQ3551900.1"/>
    <property type="molecule type" value="Genomic_DNA"/>
</dbReference>
<evidence type="ECO:0000313" key="3">
    <source>
        <dbReference type="EMBL" id="MEQ3551900.1"/>
    </source>
</evidence>
<protein>
    <submittedName>
        <fullName evidence="3">Uncharacterized protein</fullName>
    </submittedName>
</protein>